<evidence type="ECO:0000256" key="10">
    <source>
        <dbReference type="SAM" id="Coils"/>
    </source>
</evidence>
<gene>
    <name evidence="15" type="primary">ULS1</name>
    <name evidence="15" type="ORF">FIM1_627</name>
</gene>
<evidence type="ECO:0000256" key="9">
    <source>
        <dbReference type="PROSITE-ProRule" id="PRU00175"/>
    </source>
</evidence>
<feature type="compositionally biased region" description="Basic and acidic residues" evidence="11">
    <location>
        <begin position="105"/>
        <end position="119"/>
    </location>
</feature>
<dbReference type="PROSITE" id="PS50089">
    <property type="entry name" value="ZF_RING_2"/>
    <property type="match status" value="1"/>
</dbReference>
<evidence type="ECO:0000259" key="13">
    <source>
        <dbReference type="PROSITE" id="PS51192"/>
    </source>
</evidence>
<dbReference type="InterPro" id="IPR050628">
    <property type="entry name" value="SNF2_RAD54_helicase_TF"/>
</dbReference>
<evidence type="ECO:0000256" key="11">
    <source>
        <dbReference type="SAM" id="MobiDB-lite"/>
    </source>
</evidence>
<dbReference type="InterPro" id="IPR049730">
    <property type="entry name" value="SNF2/RAD54-like_C"/>
</dbReference>
<dbReference type="InterPro" id="IPR013083">
    <property type="entry name" value="Znf_RING/FYVE/PHD"/>
</dbReference>
<reference evidence="15 16" key="1">
    <citation type="submission" date="2016-03" db="EMBL/GenBank/DDBJ databases">
        <title>How can Kluyveromyces marxianus grow so fast - potential evolutionary course in Saccharomyces Complex revealed by comparative genomics.</title>
        <authorList>
            <person name="Mo W."/>
            <person name="Lu W."/>
            <person name="Yang X."/>
            <person name="Qi J."/>
            <person name="Lv H."/>
        </authorList>
    </citation>
    <scope>NUCLEOTIDE SEQUENCE [LARGE SCALE GENOMIC DNA]</scope>
    <source>
        <strain evidence="15 16">FIM1</strain>
    </source>
</reference>
<protein>
    <submittedName>
        <fullName evidence="15">Swi2/Snf2-related translocase</fullName>
    </submittedName>
</protein>
<dbReference type="InterPro" id="IPR017907">
    <property type="entry name" value="Znf_RING_CS"/>
</dbReference>
<dbReference type="PROSITE" id="PS51192">
    <property type="entry name" value="HELICASE_ATP_BIND_1"/>
    <property type="match status" value="1"/>
</dbReference>
<dbReference type="InterPro" id="IPR001841">
    <property type="entry name" value="Znf_RING"/>
</dbReference>
<dbReference type="Pfam" id="PF00176">
    <property type="entry name" value="SNF2-rel_dom"/>
    <property type="match status" value="1"/>
</dbReference>
<dbReference type="EMBL" id="CP015054">
    <property type="protein sequence ID" value="QGN13978.1"/>
    <property type="molecule type" value="Genomic_DNA"/>
</dbReference>
<evidence type="ECO:0000256" key="1">
    <source>
        <dbReference type="ARBA" id="ARBA00007025"/>
    </source>
</evidence>
<feature type="domain" description="RING-type" evidence="12">
    <location>
        <begin position="1338"/>
        <end position="1396"/>
    </location>
</feature>
<dbReference type="CDD" id="cd18008">
    <property type="entry name" value="DEXDc_SHPRH-like"/>
    <property type="match status" value="1"/>
</dbReference>
<dbReference type="CDD" id="cd18793">
    <property type="entry name" value="SF2_C_SNF"/>
    <property type="match status" value="1"/>
</dbReference>
<keyword evidence="16" id="KW-1185">Reference proteome</keyword>
<accession>A0ABX6ES97</accession>
<dbReference type="Proteomes" id="UP000422736">
    <property type="component" value="Chromosome 1"/>
</dbReference>
<name>A0ABX6ES97_KLUMA</name>
<dbReference type="PROSITE" id="PS51194">
    <property type="entry name" value="HELICASE_CTER"/>
    <property type="match status" value="1"/>
</dbReference>
<dbReference type="Gene3D" id="3.40.50.10810">
    <property type="entry name" value="Tandem AAA-ATPase domain"/>
    <property type="match status" value="1"/>
</dbReference>
<keyword evidence="8" id="KW-0067">ATP-binding</keyword>
<feature type="compositionally biased region" description="Polar residues" evidence="11">
    <location>
        <begin position="64"/>
        <end position="80"/>
    </location>
</feature>
<dbReference type="PANTHER" id="PTHR45626:SF16">
    <property type="entry name" value="ATP-DEPENDENT HELICASE ULS1"/>
    <property type="match status" value="1"/>
</dbReference>
<evidence type="ECO:0000259" key="14">
    <source>
        <dbReference type="PROSITE" id="PS51194"/>
    </source>
</evidence>
<evidence type="ECO:0000256" key="4">
    <source>
        <dbReference type="ARBA" id="ARBA00022771"/>
    </source>
</evidence>
<dbReference type="SMART" id="SM00487">
    <property type="entry name" value="DEXDc"/>
    <property type="match status" value="1"/>
</dbReference>
<evidence type="ECO:0000256" key="7">
    <source>
        <dbReference type="ARBA" id="ARBA00022833"/>
    </source>
</evidence>
<feature type="coiled-coil region" evidence="10">
    <location>
        <begin position="202"/>
        <end position="229"/>
    </location>
</feature>
<organism evidence="15 16">
    <name type="scientific">Kluyveromyces marxianus</name>
    <name type="common">Yeast</name>
    <name type="synonym">Candida kefyr</name>
    <dbReference type="NCBI Taxonomy" id="4911"/>
    <lineage>
        <taxon>Eukaryota</taxon>
        <taxon>Fungi</taxon>
        <taxon>Dikarya</taxon>
        <taxon>Ascomycota</taxon>
        <taxon>Saccharomycotina</taxon>
        <taxon>Saccharomycetes</taxon>
        <taxon>Saccharomycetales</taxon>
        <taxon>Saccharomycetaceae</taxon>
        <taxon>Kluyveromyces</taxon>
    </lineage>
</organism>
<dbReference type="Gene3D" id="3.30.40.10">
    <property type="entry name" value="Zinc/RING finger domain, C3HC4 (zinc finger)"/>
    <property type="match status" value="1"/>
</dbReference>
<evidence type="ECO:0000259" key="12">
    <source>
        <dbReference type="PROSITE" id="PS50089"/>
    </source>
</evidence>
<keyword evidence="2" id="KW-0479">Metal-binding</keyword>
<keyword evidence="3" id="KW-0547">Nucleotide-binding</keyword>
<dbReference type="InterPro" id="IPR027417">
    <property type="entry name" value="P-loop_NTPase"/>
</dbReference>
<dbReference type="SUPFAM" id="SSF57850">
    <property type="entry name" value="RING/U-box"/>
    <property type="match status" value="1"/>
</dbReference>
<evidence type="ECO:0000313" key="15">
    <source>
        <dbReference type="EMBL" id="QGN13978.1"/>
    </source>
</evidence>
<keyword evidence="5" id="KW-0378">Hydrolase</keyword>
<evidence type="ECO:0000256" key="5">
    <source>
        <dbReference type="ARBA" id="ARBA00022801"/>
    </source>
</evidence>
<evidence type="ECO:0000256" key="3">
    <source>
        <dbReference type="ARBA" id="ARBA00022741"/>
    </source>
</evidence>
<proteinExistence type="inferred from homology"/>
<evidence type="ECO:0000256" key="2">
    <source>
        <dbReference type="ARBA" id="ARBA00022723"/>
    </source>
</evidence>
<feature type="domain" description="Helicase C-terminal" evidence="14">
    <location>
        <begin position="1460"/>
        <end position="1613"/>
    </location>
</feature>
<dbReference type="SMART" id="SM00490">
    <property type="entry name" value="HELICc"/>
    <property type="match status" value="1"/>
</dbReference>
<dbReference type="InterPro" id="IPR001650">
    <property type="entry name" value="Helicase_C-like"/>
</dbReference>
<dbReference type="InterPro" id="IPR038718">
    <property type="entry name" value="SNF2-like_sf"/>
</dbReference>
<dbReference type="Pfam" id="PF00271">
    <property type="entry name" value="Helicase_C"/>
    <property type="match status" value="1"/>
</dbReference>
<dbReference type="Gene3D" id="3.40.50.300">
    <property type="entry name" value="P-loop containing nucleotide triphosphate hydrolases"/>
    <property type="match status" value="1"/>
</dbReference>
<evidence type="ECO:0000256" key="6">
    <source>
        <dbReference type="ARBA" id="ARBA00022806"/>
    </source>
</evidence>
<dbReference type="PANTHER" id="PTHR45626">
    <property type="entry name" value="TRANSCRIPTION TERMINATION FACTOR 2-RELATED"/>
    <property type="match status" value="1"/>
</dbReference>
<dbReference type="PROSITE" id="PS00518">
    <property type="entry name" value="ZF_RING_1"/>
    <property type="match status" value="1"/>
</dbReference>
<dbReference type="SUPFAM" id="SSF52540">
    <property type="entry name" value="P-loop containing nucleoside triphosphate hydrolases"/>
    <property type="match status" value="2"/>
</dbReference>
<comment type="similarity">
    <text evidence="1">Belongs to the SNF2/RAD54 helicase family.</text>
</comment>
<evidence type="ECO:0000256" key="8">
    <source>
        <dbReference type="ARBA" id="ARBA00022840"/>
    </source>
</evidence>
<keyword evidence="6" id="KW-0347">Helicase</keyword>
<feature type="domain" description="Helicase ATP-binding" evidence="13">
    <location>
        <begin position="957"/>
        <end position="1162"/>
    </location>
</feature>
<feature type="region of interest" description="Disordered" evidence="11">
    <location>
        <begin position="1"/>
        <end position="119"/>
    </location>
</feature>
<sequence>MSESDEVPIVNLTLEDEGDSETPESGKETPKPSRGLKRSLSGTEMIPELQMGAKQFKSEEGLTELTSSFSPSGSASNVIVLSSEDEEEEKDRNKKSMNDNNSQRVETDNRANEKRNQDQRDALATMKRARDQMRKLHSMIEVLTNKLARRKDFEDTIQLKYRSLQQLYGEHPTIPSQKNLLSDLRQQLLSAQQRTAATRTKLHAIRDQLAATEHNIAELHEELERKSDQYETTMIPELVAVPKDVITNRKSHDLFVGTIYKVKELLRETSRPEGNKNHISQLCDRLLSFESDIYHMRPTSAFIKAAIYHVLTELTAQGIKMPYVFQRFKELNLYDEELSRVNDTVSNETKFKRNMEQLYSLADKLNRPDAEKNQIKHYANIVQNGYLNHSKQIINHSGHYNRIVHAMLRLEQLGVRIPFVMEEMKRLKYDINKAIDSVQVFEELRRLKARLLEEPSQSQKVEKLLTDLDILKSFITYSLEGDGTFDPTLIKKLYQLMVRLERLNINLPLTAEALHKLGLSWHDFVDTEYFLMSIQKMESRLRNQSSRPREELNTIFHSLGCLTSFIKEYEAIELNGDSKTPQFNTDEICHAAHILYSSGIMLVYCNEVLDKLGFTWRYYPEFSIKAIETAKDLLQNDETKTIHEKGNILTLLQTLEKGIERSADKAIFHEMKIESFKLSLSTLKKSGCKITSVELTFQAIIDGSYLKALQTHSSNGDDGYFKTEPTDLTNSPVIKAQSQSLDEDLYVSGQSSVKKSSEPPSTSSINSMRDEIEEAIINLSTNLSLNKKSQDTMVSALSNILSFFKISMEFRANTVPSMWKSTVQMSIDVLDLFSYLNSIPKSLERLNELGFVIPEQYIDDDELAIIGRNTIKEEDFVTYDSDNDENIDDVIQNYNSRMDQSLRMTNIYNASDASSLRDLLEGLKEIETEVEGEEMTPNELTVNLLKHQRQGLRWLLSMEKSSKKGGLLADDMGLGKTVQSLALIVSNKPEPESKVKTTLVVAPVSVLRVWKDEAAVKIKRDANLKVIIYGGGENNINKFKTWEDIAQYDIVLVSYQTLASELKKHWPASWKTDGKQPDIHAVDIKLMNQIKKKSEYFSPFYRNESEFYRIILDEAQNIKNKKTQAARACCTISSTYRWALSGTPIQNNIDELYSLLKYLRIPPYNKEAKFHADIGVVLNMKKAHDYNDSERKRAMKKVQVLLRAIMLRRTKTSQIDGKPILELPEKKILEVSDKLEGEEEKFYQALEGKSKEKAKIMLESKQRQGAYSSILTLLLRLRQACLHSELVKIGESKAESAKIIHGKDFEKDWKPLFFTAKRMTQDSAVVNTINVCLDEMTCPFCMEQMDLNSMAILSACGHCLCTQCVESFVDNGKLEPNAAFGPKGTNSVNIPCLVCKKMNNDKQIVSYQLYDQVANLGYSIENLKSEYDNVVGEQKRRLKNGYKIDYENLSESKKVEMCLDIIKKVVDSNDDEKIVIFSQFTIFFEILGYFIKKKLNLNFLTYDGSMSSSQRGACIETFFQDKQYRIMLISMKAGNSGLTLTCANHVILADPFWNPFVEDQAMDRCHRISQEREVYVHRLLIKSSVEDRIVELQNKKKVLVNLAMDPTQIREVNKLGRRELGFLFGLNALE</sequence>
<dbReference type="InterPro" id="IPR014001">
    <property type="entry name" value="Helicase_ATP-bd"/>
</dbReference>
<dbReference type="InterPro" id="IPR000330">
    <property type="entry name" value="SNF2_N"/>
</dbReference>
<keyword evidence="4 9" id="KW-0863">Zinc-finger</keyword>
<keyword evidence="10" id="KW-0175">Coiled coil</keyword>
<keyword evidence="7" id="KW-0862">Zinc</keyword>
<evidence type="ECO:0000313" key="16">
    <source>
        <dbReference type="Proteomes" id="UP000422736"/>
    </source>
</evidence>